<evidence type="ECO:0000313" key="8">
    <source>
        <dbReference type="EMBL" id="NJC23706.1"/>
    </source>
</evidence>
<feature type="transmembrane region" description="Helical" evidence="7">
    <location>
        <begin position="379"/>
        <end position="398"/>
    </location>
</feature>
<keyword evidence="6 7" id="KW-0472">Membrane</keyword>
<protein>
    <submittedName>
        <fullName evidence="8">MFS family permease</fullName>
    </submittedName>
</protein>
<keyword evidence="2" id="KW-0813">Transport</keyword>
<feature type="transmembrane region" description="Helical" evidence="7">
    <location>
        <begin position="21"/>
        <end position="45"/>
    </location>
</feature>
<evidence type="ECO:0000313" key="9">
    <source>
        <dbReference type="Proteomes" id="UP000547458"/>
    </source>
</evidence>
<accession>A0A846RXJ6</accession>
<keyword evidence="5 7" id="KW-1133">Transmembrane helix</keyword>
<sequence length="414" mass="42957">MSVLDRSLDTRPLRSNPHFRRLWIGISLQTLGRQITVVAVLYQVWEMTQSSLWVGIVGLAYALPIIVFGLIGGSLADSMDRRLLVLWTTIGALVAALLLALQAALSVGSLPILLLLLFAQSAFTSLGSPARRTFVPRLLPTEQVGAGIALVQVSFQLSMLIGPAIAGLSIAWLGVQACYAIEAVAFCAAIYGVAGLPSMRPLGEAGKTGVAGLKNGLRLIVRRPELSGSFLSDLAAMFLAMPVALFPAMNEQRFDGSPQTLGLFLSAIAAGGIVASASSGMINRIAHAGRVQLVAAAMWGAALAAAGLVSGLWATLLFLALAGAADTISVISRGTILQVATPDAYRGRVSAVEGIVGVGGPELGNLRAGISASLLSPQLTMATGGLACVLSIGIIALTNPALRRFTMKDHAQEE</sequence>
<dbReference type="GO" id="GO:0005886">
    <property type="term" value="C:plasma membrane"/>
    <property type="evidence" value="ECO:0007669"/>
    <property type="project" value="UniProtKB-SubCell"/>
</dbReference>
<feature type="transmembrane region" description="Helical" evidence="7">
    <location>
        <begin position="261"/>
        <end position="282"/>
    </location>
</feature>
<dbReference type="AlphaFoldDB" id="A0A846RXJ6"/>
<proteinExistence type="predicted"/>
<name>A0A846RXJ6_9MICC</name>
<feature type="transmembrane region" description="Helical" evidence="7">
    <location>
        <begin position="110"/>
        <end position="127"/>
    </location>
</feature>
<dbReference type="SUPFAM" id="SSF103473">
    <property type="entry name" value="MFS general substrate transporter"/>
    <property type="match status" value="1"/>
</dbReference>
<reference evidence="8 9" key="1">
    <citation type="submission" date="2020-03" db="EMBL/GenBank/DDBJ databases">
        <title>Sequencing the genomes of 1000 actinobacteria strains.</title>
        <authorList>
            <person name="Klenk H.-P."/>
        </authorList>
    </citation>
    <scope>NUCLEOTIDE SEQUENCE [LARGE SCALE GENOMIC DNA]</scope>
    <source>
        <strain evidence="8 9">DSM 16403</strain>
    </source>
</reference>
<feature type="transmembrane region" description="Helical" evidence="7">
    <location>
        <begin position="148"/>
        <end position="173"/>
    </location>
</feature>
<evidence type="ECO:0000256" key="2">
    <source>
        <dbReference type="ARBA" id="ARBA00022448"/>
    </source>
</evidence>
<dbReference type="Gene3D" id="1.20.1250.20">
    <property type="entry name" value="MFS general substrate transporter like domains"/>
    <property type="match status" value="1"/>
</dbReference>
<feature type="transmembrane region" description="Helical" evidence="7">
    <location>
        <begin position="51"/>
        <end position="71"/>
    </location>
</feature>
<evidence type="ECO:0000256" key="3">
    <source>
        <dbReference type="ARBA" id="ARBA00022475"/>
    </source>
</evidence>
<feature type="transmembrane region" description="Helical" evidence="7">
    <location>
        <begin position="294"/>
        <end position="322"/>
    </location>
</feature>
<keyword evidence="3" id="KW-1003">Cell membrane</keyword>
<feature type="transmembrane region" description="Helical" evidence="7">
    <location>
        <begin position="230"/>
        <end position="249"/>
    </location>
</feature>
<dbReference type="RefSeq" id="WP_167994985.1">
    <property type="nucleotide sequence ID" value="NZ_JAATJL010000001.1"/>
</dbReference>
<evidence type="ECO:0000256" key="6">
    <source>
        <dbReference type="ARBA" id="ARBA00023136"/>
    </source>
</evidence>
<evidence type="ECO:0000256" key="1">
    <source>
        <dbReference type="ARBA" id="ARBA00004429"/>
    </source>
</evidence>
<keyword evidence="9" id="KW-1185">Reference proteome</keyword>
<gene>
    <name evidence="8" type="ORF">BJ994_002782</name>
</gene>
<dbReference type="CDD" id="cd06173">
    <property type="entry name" value="MFS_MefA_like"/>
    <property type="match status" value="1"/>
</dbReference>
<dbReference type="EMBL" id="JAATJL010000001">
    <property type="protein sequence ID" value="NJC23706.1"/>
    <property type="molecule type" value="Genomic_DNA"/>
</dbReference>
<dbReference type="PANTHER" id="PTHR23513:SF9">
    <property type="entry name" value="ENTEROBACTIN EXPORTER ENTS"/>
    <property type="match status" value="1"/>
</dbReference>
<organism evidence="8 9">
    <name type="scientific">Arthrobacter pigmenti</name>
    <dbReference type="NCBI Taxonomy" id="271432"/>
    <lineage>
        <taxon>Bacteria</taxon>
        <taxon>Bacillati</taxon>
        <taxon>Actinomycetota</taxon>
        <taxon>Actinomycetes</taxon>
        <taxon>Micrococcales</taxon>
        <taxon>Micrococcaceae</taxon>
        <taxon>Arthrobacter</taxon>
    </lineage>
</organism>
<evidence type="ECO:0000256" key="4">
    <source>
        <dbReference type="ARBA" id="ARBA00022692"/>
    </source>
</evidence>
<feature type="transmembrane region" description="Helical" evidence="7">
    <location>
        <begin position="179"/>
        <end position="197"/>
    </location>
</feature>
<feature type="transmembrane region" description="Helical" evidence="7">
    <location>
        <begin position="83"/>
        <end position="104"/>
    </location>
</feature>
<evidence type="ECO:0000256" key="5">
    <source>
        <dbReference type="ARBA" id="ARBA00022989"/>
    </source>
</evidence>
<dbReference type="InterPro" id="IPR010290">
    <property type="entry name" value="TM_effector"/>
</dbReference>
<comment type="subcellular location">
    <subcellularLocation>
        <location evidence="1">Cell inner membrane</location>
        <topology evidence="1">Multi-pass membrane protein</topology>
    </subcellularLocation>
</comment>
<keyword evidence="4 7" id="KW-0812">Transmembrane</keyword>
<evidence type="ECO:0000256" key="7">
    <source>
        <dbReference type="SAM" id="Phobius"/>
    </source>
</evidence>
<dbReference type="Proteomes" id="UP000547458">
    <property type="component" value="Unassembled WGS sequence"/>
</dbReference>
<dbReference type="PANTHER" id="PTHR23513">
    <property type="entry name" value="INTEGRAL MEMBRANE EFFLUX PROTEIN-RELATED"/>
    <property type="match status" value="1"/>
</dbReference>
<dbReference type="Pfam" id="PF05977">
    <property type="entry name" value="MFS_3"/>
    <property type="match status" value="1"/>
</dbReference>
<dbReference type="InterPro" id="IPR036259">
    <property type="entry name" value="MFS_trans_sf"/>
</dbReference>
<comment type="caution">
    <text evidence="8">The sequence shown here is derived from an EMBL/GenBank/DDBJ whole genome shotgun (WGS) entry which is preliminary data.</text>
</comment>